<evidence type="ECO:0008006" key="5">
    <source>
        <dbReference type="Google" id="ProtNLM"/>
    </source>
</evidence>
<dbReference type="Proteomes" id="UP000185494">
    <property type="component" value="Chromosome 1"/>
</dbReference>
<dbReference type="EMBL" id="JAVVDO010000001">
    <property type="protein sequence ID" value="MDT8329666.1"/>
    <property type="molecule type" value="Genomic_DNA"/>
</dbReference>
<dbReference type="EMBL" id="CP015583">
    <property type="protein sequence ID" value="APT56826.1"/>
    <property type="molecule type" value="Genomic_DNA"/>
</dbReference>
<reference evidence="2 4" key="2">
    <citation type="journal article" date="2019" name="Microb. Pathog.">
        <title>Comparison of VITEK 2, MALDI-TOF MS, 16S rRNA gene sequencing, and whole-genome sequencing for identification of Roseomonas mucosa.</title>
        <authorList>
            <person name="Rudolph W.W."/>
            <person name="Gunzer F."/>
            <person name="Trauth M."/>
            <person name="Bunk B."/>
            <person name="Bigge R."/>
            <person name="Schrottner P."/>
        </authorList>
    </citation>
    <scope>NUCLEOTIDE SEQUENCE [LARGE SCALE GENOMIC DNA]</scope>
    <source>
        <strain evidence="2 4">DSM 103800</strain>
    </source>
</reference>
<sequence>MFTLEIGGKPVAITDAGEDEAREIFEGKDFRDDLLDLEGEDGPLWDGEAALNWRPATEEEIAEFRQVELEEEDEEDEEDDGPVIMFLVPLVDEDEDEEYEED</sequence>
<name>A0A1L7ADG3_9PROT</name>
<dbReference type="AlphaFoldDB" id="A0A1L7ADG3"/>
<dbReference type="STRING" id="257708.RGI145_06605"/>
<gene>
    <name evidence="1" type="ORF">RGI145_06605</name>
    <name evidence="2" type="ORF">RQ831_01290</name>
</gene>
<evidence type="ECO:0000313" key="3">
    <source>
        <dbReference type="Proteomes" id="UP000185494"/>
    </source>
</evidence>
<proteinExistence type="predicted"/>
<protein>
    <recommendedName>
        <fullName evidence="5">Glutamine amidotransferase</fullName>
    </recommendedName>
</protein>
<dbReference type="KEGG" id="rgi:RGI145_06605"/>
<keyword evidence="4" id="KW-1185">Reference proteome</keyword>
<accession>A0A1L7ADG3</accession>
<evidence type="ECO:0000313" key="4">
    <source>
        <dbReference type="Proteomes" id="UP001258945"/>
    </source>
</evidence>
<evidence type="ECO:0000313" key="2">
    <source>
        <dbReference type="EMBL" id="MDT8329666.1"/>
    </source>
</evidence>
<organism evidence="1 3">
    <name type="scientific">Roseomonas gilardii</name>
    <dbReference type="NCBI Taxonomy" id="257708"/>
    <lineage>
        <taxon>Bacteria</taxon>
        <taxon>Pseudomonadati</taxon>
        <taxon>Pseudomonadota</taxon>
        <taxon>Alphaproteobacteria</taxon>
        <taxon>Acetobacterales</taxon>
        <taxon>Roseomonadaceae</taxon>
        <taxon>Roseomonas</taxon>
    </lineage>
</organism>
<reference evidence="1 3" key="1">
    <citation type="submission" date="2016-05" db="EMBL/GenBank/DDBJ databases">
        <title>Complete Genome and Methylome Analysis of Psychrotrophic Bacterial Isolates from Antarctic Lake Untersee.</title>
        <authorList>
            <person name="Fomenkov A."/>
            <person name="Akimov V.N."/>
            <person name="Vasilyeva L.V."/>
            <person name="Andersen D."/>
            <person name="Vincze T."/>
            <person name="Roberts R.J."/>
        </authorList>
    </citation>
    <scope>NUCLEOTIDE SEQUENCE [LARGE SCALE GENOMIC DNA]</scope>
    <source>
        <strain evidence="1 3">U14-5</strain>
    </source>
</reference>
<dbReference type="RefSeq" id="WP_027279769.1">
    <property type="nucleotide sequence ID" value="NZ_CP015583.1"/>
</dbReference>
<evidence type="ECO:0000313" key="1">
    <source>
        <dbReference type="EMBL" id="APT56826.1"/>
    </source>
</evidence>
<dbReference type="Proteomes" id="UP001258945">
    <property type="component" value="Unassembled WGS sequence"/>
</dbReference>
<reference evidence="2" key="3">
    <citation type="submission" date="2023-09" db="EMBL/GenBank/DDBJ databases">
        <authorList>
            <person name="Schober I."/>
            <person name="Bunk B."/>
        </authorList>
    </citation>
    <scope>NUCLEOTIDE SEQUENCE</scope>
    <source>
        <strain evidence="2">DSM 103800</strain>
    </source>
</reference>
<dbReference type="eggNOG" id="ENOG5033GBX">
    <property type="taxonomic scope" value="Bacteria"/>
</dbReference>